<evidence type="ECO:0000313" key="5">
    <source>
        <dbReference type="EMBL" id="MFC4071542.1"/>
    </source>
</evidence>
<dbReference type="InterPro" id="IPR012292">
    <property type="entry name" value="Globin/Proto"/>
</dbReference>
<evidence type="ECO:0000256" key="1">
    <source>
        <dbReference type="ARBA" id="ARBA00022448"/>
    </source>
</evidence>
<dbReference type="EMBL" id="JBHSBL010000028">
    <property type="protein sequence ID" value="MFC4071542.1"/>
    <property type="molecule type" value="Genomic_DNA"/>
</dbReference>
<keyword evidence="1" id="KW-0813">Transport</keyword>
<accession>A0ABV8J4J9</accession>
<name>A0ABV8J4J9_9ACTN</name>
<dbReference type="InterPro" id="IPR001486">
    <property type="entry name" value="Hemoglobin_trunc"/>
</dbReference>
<dbReference type="CDD" id="cd14775">
    <property type="entry name" value="TrHb2_O-like"/>
    <property type="match status" value="1"/>
</dbReference>
<comment type="caution">
    <text evidence="5">The sequence shown here is derived from an EMBL/GenBank/DDBJ whole genome shotgun (WGS) entry which is preliminary data.</text>
</comment>
<dbReference type="InterPro" id="IPR009050">
    <property type="entry name" value="Globin-like_sf"/>
</dbReference>
<dbReference type="Pfam" id="PF01152">
    <property type="entry name" value="Bac_globin"/>
    <property type="match status" value="1"/>
</dbReference>
<dbReference type="SUPFAM" id="SSF46458">
    <property type="entry name" value="Globin-like"/>
    <property type="match status" value="1"/>
</dbReference>
<evidence type="ECO:0000313" key="6">
    <source>
        <dbReference type="Proteomes" id="UP001595867"/>
    </source>
</evidence>
<gene>
    <name evidence="5" type="ORF">ACFO0C_41960</name>
</gene>
<dbReference type="Gene3D" id="1.10.490.10">
    <property type="entry name" value="Globins"/>
    <property type="match status" value="1"/>
</dbReference>
<evidence type="ECO:0000256" key="2">
    <source>
        <dbReference type="ARBA" id="ARBA00022617"/>
    </source>
</evidence>
<keyword evidence="3" id="KW-0479">Metal-binding</keyword>
<dbReference type="Proteomes" id="UP001595867">
    <property type="component" value="Unassembled WGS sequence"/>
</dbReference>
<protein>
    <submittedName>
        <fullName evidence="5">Group II truncated hemoglobin</fullName>
    </submittedName>
</protein>
<evidence type="ECO:0000256" key="3">
    <source>
        <dbReference type="ARBA" id="ARBA00022723"/>
    </source>
</evidence>
<reference evidence="6" key="1">
    <citation type="journal article" date="2019" name="Int. J. Syst. Evol. Microbiol.">
        <title>The Global Catalogue of Microorganisms (GCM) 10K type strain sequencing project: providing services to taxonomists for standard genome sequencing and annotation.</title>
        <authorList>
            <consortium name="The Broad Institute Genomics Platform"/>
            <consortium name="The Broad Institute Genome Sequencing Center for Infectious Disease"/>
            <person name="Wu L."/>
            <person name="Ma J."/>
        </authorList>
    </citation>
    <scope>NUCLEOTIDE SEQUENCE [LARGE SCALE GENOMIC DNA]</scope>
    <source>
        <strain evidence="6">TBRC 5832</strain>
    </source>
</reference>
<keyword evidence="2" id="KW-0349">Heme</keyword>
<proteinExistence type="predicted"/>
<keyword evidence="6" id="KW-1185">Reference proteome</keyword>
<evidence type="ECO:0000256" key="4">
    <source>
        <dbReference type="ARBA" id="ARBA00023004"/>
    </source>
</evidence>
<sequence length="164" mass="17317">MGRPTLYDAAGGAPAMLALAADFHQRCLDHPTLSHPFSHGVDPEHVPHLAAYWGEVFGGPPVYSTTRGGHPAMIRVHANQCDEDPFSAAFVECFDAAVAATLPDDPALRAVLGDYIRAGTTEVVPYMPLSAAGPADVPMPLWTWAGRQGRDGSVSTGEAVTRTP</sequence>
<keyword evidence="4" id="KW-0408">Iron</keyword>
<dbReference type="RefSeq" id="WP_378072418.1">
    <property type="nucleotide sequence ID" value="NZ_JBHSBL010000028.1"/>
</dbReference>
<organism evidence="5 6">
    <name type="scientific">Actinoplanes subglobosus</name>
    <dbReference type="NCBI Taxonomy" id="1547892"/>
    <lineage>
        <taxon>Bacteria</taxon>
        <taxon>Bacillati</taxon>
        <taxon>Actinomycetota</taxon>
        <taxon>Actinomycetes</taxon>
        <taxon>Micromonosporales</taxon>
        <taxon>Micromonosporaceae</taxon>
        <taxon>Actinoplanes</taxon>
    </lineage>
</organism>